<keyword evidence="2" id="KW-1185">Reference proteome</keyword>
<dbReference type="Pfam" id="PF13650">
    <property type="entry name" value="Asp_protease_2"/>
    <property type="match status" value="1"/>
</dbReference>
<organism evidence="1 2">
    <name type="scientific">Flavobacterium granuli</name>
    <dbReference type="NCBI Taxonomy" id="280093"/>
    <lineage>
        <taxon>Bacteria</taxon>
        <taxon>Pseudomonadati</taxon>
        <taxon>Bacteroidota</taxon>
        <taxon>Flavobacteriia</taxon>
        <taxon>Flavobacteriales</taxon>
        <taxon>Flavobacteriaceae</taxon>
        <taxon>Flavobacterium</taxon>
    </lineage>
</organism>
<dbReference type="Gene3D" id="2.40.70.10">
    <property type="entry name" value="Acid Proteases"/>
    <property type="match status" value="1"/>
</dbReference>
<proteinExistence type="predicted"/>
<keyword evidence="1" id="KW-0645">Protease</keyword>
<comment type="caution">
    <text evidence="1">The sequence shown here is derived from an EMBL/GenBank/DDBJ whole genome shotgun (WGS) entry which is preliminary data.</text>
</comment>
<dbReference type="RefSeq" id="WP_310008816.1">
    <property type="nucleotide sequence ID" value="NZ_JAVDTX010000008.1"/>
</dbReference>
<dbReference type="Proteomes" id="UP001261871">
    <property type="component" value="Unassembled WGS sequence"/>
</dbReference>
<dbReference type="EMBL" id="JAVDTX010000008">
    <property type="protein sequence ID" value="MDR6846552.1"/>
    <property type="molecule type" value="Genomic_DNA"/>
</dbReference>
<evidence type="ECO:0000313" key="1">
    <source>
        <dbReference type="EMBL" id="MDR6846552.1"/>
    </source>
</evidence>
<dbReference type="InterPro" id="IPR034122">
    <property type="entry name" value="Retropepsin-like_bacterial"/>
</dbReference>
<accession>A0ABU1S6J5</accession>
<dbReference type="InterPro" id="IPR021109">
    <property type="entry name" value="Peptidase_aspartic_dom_sf"/>
</dbReference>
<dbReference type="GO" id="GO:0008233">
    <property type="term" value="F:peptidase activity"/>
    <property type="evidence" value="ECO:0007669"/>
    <property type="project" value="UniProtKB-KW"/>
</dbReference>
<gene>
    <name evidence="1" type="ORF">J2W95_003271</name>
</gene>
<name>A0ABU1S6J5_9FLAO</name>
<evidence type="ECO:0000313" key="2">
    <source>
        <dbReference type="Proteomes" id="UP001261871"/>
    </source>
</evidence>
<dbReference type="GO" id="GO:0006508">
    <property type="term" value="P:proteolysis"/>
    <property type="evidence" value="ECO:0007669"/>
    <property type="project" value="UniProtKB-KW"/>
</dbReference>
<sequence length="419" mass="47311">MKTRHKLFLFLLAFEQVAFGQTNLDNKIKELSKQHQFVKMDSLNDKGKEKDYYFYKGLFANVCNNPKLSNTYLDSIKNNPIVNNYEFVKLKNDNYIKTFNYDLAYTSSKTLTTKYKKHFSEDELNEEINAQNIWQSLRGQPTQSIDAFSTVILPTLKDKAGLITINVSANSTSTDFVFDTGAGISCITESTAKKMGIILLPDNNVSVESFTGQANKVLIGLAPEIKLGELTIKNTMFLVYPDSAFTFANGAYVINGIIGFPIAKELGTITIEKDKLTFSKNEKVNQNEKNFFVDQLRAIVMLTYRGKTFPYNFDSGAQVSEFNKSFYEAFKSYLDKVGNLETTKSSSAGGQEVTSEVLVLKDEEILINKTLVKMQKMQVDRSSYGIYGKINYGNIGQDVIGQFKKVTLSFDQNYLKLEN</sequence>
<dbReference type="CDD" id="cd05483">
    <property type="entry name" value="retropepsin_like_bacteria"/>
    <property type="match status" value="1"/>
</dbReference>
<dbReference type="SUPFAM" id="SSF50630">
    <property type="entry name" value="Acid proteases"/>
    <property type="match status" value="1"/>
</dbReference>
<protein>
    <submittedName>
        <fullName evidence="1">Aspartyl protease</fullName>
    </submittedName>
</protein>
<keyword evidence="1" id="KW-0378">Hydrolase</keyword>
<reference evidence="1 2" key="1">
    <citation type="submission" date="2023-07" db="EMBL/GenBank/DDBJ databases">
        <title>Sorghum-associated microbial communities from plants grown in Nebraska, USA.</title>
        <authorList>
            <person name="Schachtman D."/>
        </authorList>
    </citation>
    <scope>NUCLEOTIDE SEQUENCE [LARGE SCALE GENOMIC DNA]</scope>
    <source>
        <strain evidence="1 2">BE124</strain>
    </source>
</reference>